<evidence type="ECO:0000313" key="3">
    <source>
        <dbReference type="EMBL" id="BBZ39537.1"/>
    </source>
</evidence>
<evidence type="ECO:0008006" key="5">
    <source>
        <dbReference type="Google" id="ProtNLM"/>
    </source>
</evidence>
<feature type="region of interest" description="Disordered" evidence="1">
    <location>
        <begin position="29"/>
        <end position="53"/>
    </location>
</feature>
<feature type="chain" id="PRO_5039423852" description="Lipoprotein" evidence="2">
    <location>
        <begin position="20"/>
        <end position="100"/>
    </location>
</feature>
<dbReference type="EMBL" id="AP022613">
    <property type="protein sequence ID" value="BBZ39537.1"/>
    <property type="molecule type" value="Genomic_DNA"/>
</dbReference>
<protein>
    <recommendedName>
        <fullName evidence="5">Lipoprotein</fullName>
    </recommendedName>
</protein>
<name>A0A7I7YDJ9_9MYCO</name>
<accession>A0A7I7YDJ9</accession>
<evidence type="ECO:0000256" key="2">
    <source>
        <dbReference type="SAM" id="SignalP"/>
    </source>
</evidence>
<organism evidence="3 4">
    <name type="scientific">Mycobacterium conspicuum</name>
    <dbReference type="NCBI Taxonomy" id="44010"/>
    <lineage>
        <taxon>Bacteria</taxon>
        <taxon>Bacillati</taxon>
        <taxon>Actinomycetota</taxon>
        <taxon>Actinomycetes</taxon>
        <taxon>Mycobacteriales</taxon>
        <taxon>Mycobacteriaceae</taxon>
        <taxon>Mycobacterium</taxon>
    </lineage>
</organism>
<sequence length="100" mass="9702">MHRGVATAIALCGAAAALAIGTCYGPGEDPPAAPSPSVTVSSAPDPGGRDGAFPAIPAGGGGVCIVGLNCGCIPRVTCPTPRRRARTVVPGTDASRKPNP</sequence>
<dbReference type="Proteomes" id="UP000467385">
    <property type="component" value="Chromosome"/>
</dbReference>
<feature type="signal peptide" evidence="2">
    <location>
        <begin position="1"/>
        <end position="19"/>
    </location>
</feature>
<dbReference type="AlphaFoldDB" id="A0A7I7YDJ9"/>
<feature type="compositionally biased region" description="Low complexity" evidence="1">
    <location>
        <begin position="35"/>
        <end position="53"/>
    </location>
</feature>
<keyword evidence="2" id="KW-0732">Signal</keyword>
<evidence type="ECO:0000313" key="4">
    <source>
        <dbReference type="Proteomes" id="UP000467385"/>
    </source>
</evidence>
<reference evidence="3 4" key="1">
    <citation type="journal article" date="2019" name="Emerg. Microbes Infect.">
        <title>Comprehensive subspecies identification of 175 nontuberculous mycobacteria species based on 7547 genomic profiles.</title>
        <authorList>
            <person name="Matsumoto Y."/>
            <person name="Kinjo T."/>
            <person name="Motooka D."/>
            <person name="Nabeya D."/>
            <person name="Jung N."/>
            <person name="Uechi K."/>
            <person name="Horii T."/>
            <person name="Iida T."/>
            <person name="Fujita J."/>
            <person name="Nakamura S."/>
        </authorList>
    </citation>
    <scope>NUCLEOTIDE SEQUENCE [LARGE SCALE GENOMIC DNA]</scope>
    <source>
        <strain evidence="3 4">JCM 14738</strain>
    </source>
</reference>
<keyword evidence="4" id="KW-1185">Reference proteome</keyword>
<evidence type="ECO:0000256" key="1">
    <source>
        <dbReference type="SAM" id="MobiDB-lite"/>
    </source>
</evidence>
<proteinExistence type="predicted"/>
<gene>
    <name evidence="3" type="ORF">MCNS_26000</name>
</gene>